<keyword evidence="7" id="KW-1133">Transmembrane helix</keyword>
<dbReference type="InterPro" id="IPR024709">
    <property type="entry name" value="FucosylTrfase_pln"/>
</dbReference>
<dbReference type="OrthoDB" id="1899018at2759"/>
<dbReference type="InterPro" id="IPR019378">
    <property type="entry name" value="GDP-Fuc_O-FucTrfase"/>
</dbReference>
<comment type="caution">
    <text evidence="8">The sequence shown here is derived from an EMBL/GenBank/DDBJ whole genome shotgun (WGS) entry which is preliminary data.</text>
</comment>
<protein>
    <recommendedName>
        <fullName evidence="6">O-fucosyltransferase family protein</fullName>
    </recommendedName>
</protein>
<evidence type="ECO:0000313" key="9">
    <source>
        <dbReference type="Proteomes" id="UP000288805"/>
    </source>
</evidence>
<evidence type="ECO:0000256" key="7">
    <source>
        <dbReference type="SAM" id="Phobius"/>
    </source>
</evidence>
<accession>A0A438HGY7</accession>
<dbReference type="CDD" id="cd11299">
    <property type="entry name" value="O-FucT_plant"/>
    <property type="match status" value="1"/>
</dbReference>
<dbReference type="GO" id="GO:0006004">
    <property type="term" value="P:fucose metabolic process"/>
    <property type="evidence" value="ECO:0007669"/>
    <property type="project" value="UniProtKB-KW"/>
</dbReference>
<evidence type="ECO:0000256" key="3">
    <source>
        <dbReference type="ARBA" id="ARBA00022679"/>
    </source>
</evidence>
<dbReference type="PANTHER" id="PTHR31288">
    <property type="entry name" value="O-FUCOSYLTRANSFERASE FAMILY PROTEIN"/>
    <property type="match status" value="1"/>
</dbReference>
<evidence type="ECO:0000256" key="4">
    <source>
        <dbReference type="ARBA" id="ARBA00023253"/>
    </source>
</evidence>
<keyword evidence="4" id="KW-0294">Fucose metabolism</keyword>
<reference evidence="8 9" key="1">
    <citation type="journal article" date="2018" name="PLoS Genet.">
        <title>Population sequencing reveals clonal diversity and ancestral inbreeding in the grapevine cultivar Chardonnay.</title>
        <authorList>
            <person name="Roach M.J."/>
            <person name="Johnson D.L."/>
            <person name="Bohlmann J."/>
            <person name="van Vuuren H.J."/>
            <person name="Jones S.J."/>
            <person name="Pretorius I.S."/>
            <person name="Schmidt S.A."/>
            <person name="Borneman A.R."/>
        </authorList>
    </citation>
    <scope>NUCLEOTIDE SEQUENCE [LARGE SCALE GENOMIC DNA]</scope>
    <source>
        <strain evidence="9">cv. Chardonnay</strain>
        <tissue evidence="8">Leaf</tissue>
    </source>
</reference>
<evidence type="ECO:0000256" key="5">
    <source>
        <dbReference type="ARBA" id="ARBA00023277"/>
    </source>
</evidence>
<feature type="transmembrane region" description="Helical" evidence="7">
    <location>
        <begin position="85"/>
        <end position="104"/>
    </location>
</feature>
<keyword evidence="2" id="KW-0328">Glycosyltransferase</keyword>
<keyword evidence="3" id="KW-0808">Transferase</keyword>
<sequence>MGVDPRQILAGFLTVTMFVMLANMIKREHFDSVSPFPLQGCGLLSLRSSMIFLGFDECFPFHCAWFVCSFLAPIRLGFGWSSPNPLVGCRFLAVFISKFCDFLGSSSTFPFHFAGFISFCGFQFGLVMVLLIFGSDFLVVFISISVKTPAAANIRLDENPAVEQSLAKLPGGTTTGPWKEDEWQELKPCWAKPDLGNSEKSTGFVTFSLTNGPEYHVSQIADAVVVARYLGATLVVPDIRGSKRGDKRDFEEIYDVEKFMKSLEGVVRVTKDQPAELSAQNIAVVRVPNRVTEEHVEEYIAPIFRTKGNVRLATYFPSVNMKEITKSKADSVACLAMFGALELQPEVREVVDSMVERLRTLSRKSDGQFIAVDLRVEILEKKGCLGGDGTKTCYGPDEISAFLQKIGFDKDATVYLTQTRWHGSLDSLKESFPKTYIKENIMPADKKPKFLDSETSEFMKVIDFYICSQSDVFVPAISGLFYANVAGKRIATGKNQILVPATISEATASASDFISSYISKKNHLAYSCFC</sequence>
<dbReference type="Pfam" id="PF10250">
    <property type="entry name" value="O-FucT"/>
    <property type="match status" value="1"/>
</dbReference>
<feature type="transmembrane region" description="Helical" evidence="7">
    <location>
        <begin position="116"/>
        <end position="146"/>
    </location>
</feature>
<name>A0A438HGY7_VITVI</name>
<proteinExistence type="inferred from homology"/>
<gene>
    <name evidence="8" type="primary">MSR2_2</name>
    <name evidence="8" type="ORF">CK203_045998</name>
</gene>
<dbReference type="Proteomes" id="UP000288805">
    <property type="component" value="Unassembled WGS sequence"/>
</dbReference>
<feature type="transmembrane region" description="Helical" evidence="7">
    <location>
        <begin position="59"/>
        <end position="78"/>
    </location>
</feature>
<comment type="similarity">
    <text evidence="1">Belongs to the glycosyltransferase GT106 family.</text>
</comment>
<keyword evidence="7" id="KW-0812">Transmembrane</keyword>
<dbReference type="GO" id="GO:0016757">
    <property type="term" value="F:glycosyltransferase activity"/>
    <property type="evidence" value="ECO:0007669"/>
    <property type="project" value="UniProtKB-KW"/>
</dbReference>
<evidence type="ECO:0000256" key="1">
    <source>
        <dbReference type="ARBA" id="ARBA00007737"/>
    </source>
</evidence>
<dbReference type="AlphaFoldDB" id="A0A438HGY7"/>
<feature type="transmembrane region" description="Helical" evidence="7">
    <location>
        <begin position="6"/>
        <end position="24"/>
    </location>
</feature>
<evidence type="ECO:0000256" key="2">
    <source>
        <dbReference type="ARBA" id="ARBA00022676"/>
    </source>
</evidence>
<keyword evidence="5" id="KW-0119">Carbohydrate metabolism</keyword>
<keyword evidence="7" id="KW-0472">Membrane</keyword>
<organism evidence="8 9">
    <name type="scientific">Vitis vinifera</name>
    <name type="common">Grape</name>
    <dbReference type="NCBI Taxonomy" id="29760"/>
    <lineage>
        <taxon>Eukaryota</taxon>
        <taxon>Viridiplantae</taxon>
        <taxon>Streptophyta</taxon>
        <taxon>Embryophyta</taxon>
        <taxon>Tracheophyta</taxon>
        <taxon>Spermatophyta</taxon>
        <taxon>Magnoliopsida</taxon>
        <taxon>eudicotyledons</taxon>
        <taxon>Gunneridae</taxon>
        <taxon>Pentapetalae</taxon>
        <taxon>rosids</taxon>
        <taxon>Vitales</taxon>
        <taxon>Vitaceae</taxon>
        <taxon>Viteae</taxon>
        <taxon>Vitis</taxon>
    </lineage>
</organism>
<dbReference type="PANTHER" id="PTHR31288:SF5">
    <property type="entry name" value="PROTEIN MANNAN SYNTHESIS-RELATED 1"/>
    <property type="match status" value="1"/>
</dbReference>
<evidence type="ECO:0000313" key="8">
    <source>
        <dbReference type="EMBL" id="RVW83733.1"/>
    </source>
</evidence>
<dbReference type="EMBL" id="QGNW01000224">
    <property type="protein sequence ID" value="RVW83733.1"/>
    <property type="molecule type" value="Genomic_DNA"/>
</dbReference>
<evidence type="ECO:0000256" key="6">
    <source>
        <dbReference type="ARBA" id="ARBA00030350"/>
    </source>
</evidence>